<feature type="region of interest" description="Disordered" evidence="2">
    <location>
        <begin position="34"/>
        <end position="88"/>
    </location>
</feature>
<keyword evidence="4" id="KW-1185">Reference proteome</keyword>
<feature type="compositionally biased region" description="Polar residues" evidence="2">
    <location>
        <begin position="79"/>
        <end position="88"/>
    </location>
</feature>
<accession>A0AAV3NTN2</accession>
<evidence type="ECO:0000256" key="2">
    <source>
        <dbReference type="SAM" id="MobiDB-lite"/>
    </source>
</evidence>
<name>A0AAV3NTN2_LITER</name>
<dbReference type="AlphaFoldDB" id="A0AAV3NTN2"/>
<feature type="region of interest" description="Disordered" evidence="2">
    <location>
        <begin position="424"/>
        <end position="449"/>
    </location>
</feature>
<feature type="coiled-coil region" evidence="1">
    <location>
        <begin position="264"/>
        <end position="291"/>
    </location>
</feature>
<evidence type="ECO:0000313" key="4">
    <source>
        <dbReference type="Proteomes" id="UP001454036"/>
    </source>
</evidence>
<dbReference type="EMBL" id="BAABME010000403">
    <property type="protein sequence ID" value="GAA0142486.1"/>
    <property type="molecule type" value="Genomic_DNA"/>
</dbReference>
<feature type="compositionally biased region" description="Low complexity" evidence="2">
    <location>
        <begin position="60"/>
        <end position="78"/>
    </location>
</feature>
<comment type="caution">
    <text evidence="3">The sequence shown here is derived from an EMBL/GenBank/DDBJ whole genome shotgun (WGS) entry which is preliminary data.</text>
</comment>
<keyword evidence="1" id="KW-0175">Coiled coil</keyword>
<evidence type="ECO:0000256" key="1">
    <source>
        <dbReference type="SAM" id="Coils"/>
    </source>
</evidence>
<evidence type="ECO:0000313" key="3">
    <source>
        <dbReference type="EMBL" id="GAA0142486.1"/>
    </source>
</evidence>
<feature type="compositionally biased region" description="Polar residues" evidence="2">
    <location>
        <begin position="440"/>
        <end position="449"/>
    </location>
</feature>
<proteinExistence type="predicted"/>
<gene>
    <name evidence="3" type="ORF">LIER_03377</name>
</gene>
<sequence>MGAEFTIGDLKFSKDHDPFANIAIPQDVAREVASRLNDKDTGGKPLDADVISAEPLSICHPSNPATNSSHSHTTPSSSQTARPAQANTNTDKLDEVLATAAKCVEPKEELEAPVEKVAQPAVAVSKKSSTIFEKRPAPAGEHPRLFSTKRLKSIADNLPRSEILDLTEDPRFSTISCQEAPKEGYSLNSSTSELLPEEEADFAPKMKLDAFRASRPFLLERIRKDYDSIGDPLEVHGTVARHLIKALNVSYALACRADLQDDARAEACEKEKALQLQIHELNEDNERLKAVTTLEVNEKKEAAAQTLAEIKKHDLLQSRFTRLEGENFDISNKLQLVHDQSAKKMSVLEQRAKTAEETLSQLVEKAIYDYQRSEAFHSESGKEAACFLCRFTKTYKEVNPSIVENYEEFIQGYDPDWFAPLHLSAPLTSSPEEDEEDDAPSTSVDAPAS</sequence>
<dbReference type="Proteomes" id="UP001454036">
    <property type="component" value="Unassembled WGS sequence"/>
</dbReference>
<protein>
    <submittedName>
        <fullName evidence="3">Uncharacterized protein</fullName>
    </submittedName>
</protein>
<feature type="coiled-coil region" evidence="1">
    <location>
        <begin position="338"/>
        <end position="365"/>
    </location>
</feature>
<reference evidence="3 4" key="1">
    <citation type="submission" date="2024-01" db="EMBL/GenBank/DDBJ databases">
        <title>The complete chloroplast genome sequence of Lithospermum erythrorhizon: insights into the phylogenetic relationship among Boraginaceae species and the maternal lineages of purple gromwells.</title>
        <authorList>
            <person name="Okada T."/>
            <person name="Watanabe K."/>
        </authorList>
    </citation>
    <scope>NUCLEOTIDE SEQUENCE [LARGE SCALE GENOMIC DNA]</scope>
</reference>
<organism evidence="3 4">
    <name type="scientific">Lithospermum erythrorhizon</name>
    <name type="common">Purple gromwell</name>
    <name type="synonym">Lithospermum officinale var. erythrorhizon</name>
    <dbReference type="NCBI Taxonomy" id="34254"/>
    <lineage>
        <taxon>Eukaryota</taxon>
        <taxon>Viridiplantae</taxon>
        <taxon>Streptophyta</taxon>
        <taxon>Embryophyta</taxon>
        <taxon>Tracheophyta</taxon>
        <taxon>Spermatophyta</taxon>
        <taxon>Magnoliopsida</taxon>
        <taxon>eudicotyledons</taxon>
        <taxon>Gunneridae</taxon>
        <taxon>Pentapetalae</taxon>
        <taxon>asterids</taxon>
        <taxon>lamiids</taxon>
        <taxon>Boraginales</taxon>
        <taxon>Boraginaceae</taxon>
        <taxon>Boraginoideae</taxon>
        <taxon>Lithospermeae</taxon>
        <taxon>Lithospermum</taxon>
    </lineage>
</organism>